<feature type="compositionally biased region" description="Pro residues" evidence="1">
    <location>
        <begin position="11"/>
        <end position="21"/>
    </location>
</feature>
<evidence type="ECO:0000256" key="1">
    <source>
        <dbReference type="SAM" id="MobiDB-lite"/>
    </source>
</evidence>
<dbReference type="RefSeq" id="WP_231058470.1">
    <property type="nucleotide sequence ID" value="NZ_JAJNOC010000003.1"/>
</dbReference>
<evidence type="ECO:0000313" key="2">
    <source>
        <dbReference type="EMBL" id="MCD2517179.1"/>
    </source>
</evidence>
<gene>
    <name evidence="2" type="ORF">LQ564_12765</name>
</gene>
<feature type="compositionally biased region" description="Pro residues" evidence="1">
    <location>
        <begin position="36"/>
        <end position="52"/>
    </location>
</feature>
<organism evidence="2 3">
    <name type="scientific">Massilia phyllostachyos</name>
    <dbReference type="NCBI Taxonomy" id="2898585"/>
    <lineage>
        <taxon>Bacteria</taxon>
        <taxon>Pseudomonadati</taxon>
        <taxon>Pseudomonadota</taxon>
        <taxon>Betaproteobacteria</taxon>
        <taxon>Burkholderiales</taxon>
        <taxon>Oxalobacteraceae</taxon>
        <taxon>Telluria group</taxon>
        <taxon>Massilia</taxon>
    </lineage>
</organism>
<name>A0ABS8Q6G1_9BURK</name>
<comment type="caution">
    <text evidence="2">The sequence shown here is derived from an EMBL/GenBank/DDBJ whole genome shotgun (WGS) entry which is preliminary data.</text>
</comment>
<dbReference type="Proteomes" id="UP001179361">
    <property type="component" value="Unassembled WGS sequence"/>
</dbReference>
<proteinExistence type="predicted"/>
<sequence>MGDHAAGNGPKGPPSAPPAIPPIIINPFNREAPLPSGDPTPRRPPLRQPPTPGWRVPRIA</sequence>
<feature type="region of interest" description="Disordered" evidence="1">
    <location>
        <begin position="1"/>
        <end position="60"/>
    </location>
</feature>
<protein>
    <submittedName>
        <fullName evidence="2">Uncharacterized protein</fullName>
    </submittedName>
</protein>
<reference evidence="2" key="1">
    <citation type="submission" date="2021-11" db="EMBL/GenBank/DDBJ databases">
        <title>The complete genome of Massilia sp sp. G4R7.</title>
        <authorList>
            <person name="Liu L."/>
            <person name="Yue J."/>
            <person name="Yuan J."/>
            <person name="Yang F."/>
            <person name="Li L."/>
        </authorList>
    </citation>
    <scope>NUCLEOTIDE SEQUENCE</scope>
    <source>
        <strain evidence="2">G4R7</strain>
    </source>
</reference>
<evidence type="ECO:0000313" key="3">
    <source>
        <dbReference type="Proteomes" id="UP001179361"/>
    </source>
</evidence>
<dbReference type="EMBL" id="JAJNOC010000003">
    <property type="protein sequence ID" value="MCD2517179.1"/>
    <property type="molecule type" value="Genomic_DNA"/>
</dbReference>
<accession>A0ABS8Q6G1</accession>
<keyword evidence="3" id="KW-1185">Reference proteome</keyword>